<dbReference type="SUPFAM" id="SSF53098">
    <property type="entry name" value="Ribonuclease H-like"/>
    <property type="match status" value="1"/>
</dbReference>
<dbReference type="Proteomes" id="UP000813463">
    <property type="component" value="Chromosome 3"/>
</dbReference>
<gene>
    <name evidence="3" type="primary">LOC130469569</name>
</gene>
<evidence type="ECO:0000313" key="3">
    <source>
        <dbReference type="RefSeq" id="XP_056694911.1"/>
    </source>
</evidence>
<dbReference type="InterPro" id="IPR002156">
    <property type="entry name" value="RNaseH_domain"/>
</dbReference>
<dbReference type="InterPro" id="IPR044730">
    <property type="entry name" value="RNase_H-like_dom_plant"/>
</dbReference>
<dbReference type="CDD" id="cd06222">
    <property type="entry name" value="RNase_H_like"/>
    <property type="match status" value="1"/>
</dbReference>
<dbReference type="Pfam" id="PF13456">
    <property type="entry name" value="RVT_3"/>
    <property type="match status" value="1"/>
</dbReference>
<evidence type="ECO:0000313" key="2">
    <source>
        <dbReference type="Proteomes" id="UP000813463"/>
    </source>
</evidence>
<dbReference type="InterPro" id="IPR036397">
    <property type="entry name" value="RNaseH_sf"/>
</dbReference>
<dbReference type="PANTHER" id="PTHR47723">
    <property type="entry name" value="OS05G0353850 PROTEIN"/>
    <property type="match status" value="1"/>
</dbReference>
<dbReference type="GeneID" id="130469569"/>
<dbReference type="RefSeq" id="XP_056694911.1">
    <property type="nucleotide sequence ID" value="XM_056838933.1"/>
</dbReference>
<dbReference type="Gene3D" id="3.30.420.10">
    <property type="entry name" value="Ribonuclease H-like superfamily/Ribonuclease H"/>
    <property type="match status" value="1"/>
</dbReference>
<protein>
    <recommendedName>
        <fullName evidence="1">RNase H type-1 domain-containing protein</fullName>
    </recommendedName>
</protein>
<feature type="domain" description="RNase H type-1" evidence="1">
    <location>
        <begin position="98"/>
        <end position="216"/>
    </location>
</feature>
<organism evidence="2 3">
    <name type="scientific">Spinacia oleracea</name>
    <name type="common">Spinach</name>
    <dbReference type="NCBI Taxonomy" id="3562"/>
    <lineage>
        <taxon>Eukaryota</taxon>
        <taxon>Viridiplantae</taxon>
        <taxon>Streptophyta</taxon>
        <taxon>Embryophyta</taxon>
        <taxon>Tracheophyta</taxon>
        <taxon>Spermatophyta</taxon>
        <taxon>Magnoliopsida</taxon>
        <taxon>eudicotyledons</taxon>
        <taxon>Gunneridae</taxon>
        <taxon>Pentapetalae</taxon>
        <taxon>Caryophyllales</taxon>
        <taxon>Chenopodiaceae</taxon>
        <taxon>Chenopodioideae</taxon>
        <taxon>Anserineae</taxon>
        <taxon>Spinacia</taxon>
    </lineage>
</organism>
<sequence>MELLSFLRKFPETQIKFVFVIWEIWKERNNCVFKNRPFNPIKIYFAAISSHTEWSARNKLDSAFETGLLQGSPPSTSATPTNIPVRWYPPPQNHFKLNFDGSRKNSSAAVGFIIRDHMGQHLSAATSNIGNSQVYMAEALALHKGIKEAIFLQIKNLRIEGDNLLVINTVKGIWATPWKLDTVIKDIKKLLSQHFDSWEISHIYREANQAADWIANVGHLIPNTMYVEPGINPMLSSIISNDYLGVTHVRRAS</sequence>
<dbReference type="InterPro" id="IPR012337">
    <property type="entry name" value="RNaseH-like_sf"/>
</dbReference>
<evidence type="ECO:0000259" key="1">
    <source>
        <dbReference type="Pfam" id="PF13456"/>
    </source>
</evidence>
<reference evidence="3" key="2">
    <citation type="submission" date="2025-08" db="UniProtKB">
        <authorList>
            <consortium name="RefSeq"/>
        </authorList>
    </citation>
    <scope>IDENTIFICATION</scope>
    <source>
        <tissue evidence="3">Leaf</tissue>
    </source>
</reference>
<proteinExistence type="predicted"/>
<dbReference type="InterPro" id="IPR053151">
    <property type="entry name" value="RNase_H-like"/>
</dbReference>
<name>A0ABM3RH32_SPIOL</name>
<accession>A0ABM3RH32</accession>
<reference evidence="2" key="1">
    <citation type="journal article" date="2021" name="Nat. Commun.">
        <title>Genomic analyses provide insights into spinach domestication and the genetic basis of agronomic traits.</title>
        <authorList>
            <person name="Cai X."/>
            <person name="Sun X."/>
            <person name="Xu C."/>
            <person name="Sun H."/>
            <person name="Wang X."/>
            <person name="Ge C."/>
            <person name="Zhang Z."/>
            <person name="Wang Q."/>
            <person name="Fei Z."/>
            <person name="Jiao C."/>
            <person name="Wang Q."/>
        </authorList>
    </citation>
    <scope>NUCLEOTIDE SEQUENCE [LARGE SCALE GENOMIC DNA]</scope>
    <source>
        <strain evidence="2">cv. Varoflay</strain>
    </source>
</reference>
<dbReference type="PANTHER" id="PTHR47723:SF23">
    <property type="entry name" value="REVERSE TRANSCRIPTASE-LIKE PROTEIN"/>
    <property type="match status" value="1"/>
</dbReference>
<keyword evidence="2" id="KW-1185">Reference proteome</keyword>